<evidence type="ECO:0000256" key="1">
    <source>
        <dbReference type="SAM" id="MobiDB-lite"/>
    </source>
</evidence>
<name>A0AAD7JF63_9AGAR</name>
<evidence type="ECO:0000313" key="2">
    <source>
        <dbReference type="EMBL" id="KAJ7761443.1"/>
    </source>
</evidence>
<organism evidence="2 3">
    <name type="scientific">Mycena metata</name>
    <dbReference type="NCBI Taxonomy" id="1033252"/>
    <lineage>
        <taxon>Eukaryota</taxon>
        <taxon>Fungi</taxon>
        <taxon>Dikarya</taxon>
        <taxon>Basidiomycota</taxon>
        <taxon>Agaricomycotina</taxon>
        <taxon>Agaricomycetes</taxon>
        <taxon>Agaricomycetidae</taxon>
        <taxon>Agaricales</taxon>
        <taxon>Marasmiineae</taxon>
        <taxon>Mycenaceae</taxon>
        <taxon>Mycena</taxon>
    </lineage>
</organism>
<feature type="region of interest" description="Disordered" evidence="1">
    <location>
        <begin position="293"/>
        <end position="338"/>
    </location>
</feature>
<feature type="region of interest" description="Disordered" evidence="1">
    <location>
        <begin position="739"/>
        <end position="922"/>
    </location>
</feature>
<dbReference type="Proteomes" id="UP001215598">
    <property type="component" value="Unassembled WGS sequence"/>
</dbReference>
<protein>
    <submittedName>
        <fullName evidence="2">Uncharacterized protein</fullName>
    </submittedName>
</protein>
<feature type="compositionally biased region" description="Basic and acidic residues" evidence="1">
    <location>
        <begin position="313"/>
        <end position="325"/>
    </location>
</feature>
<accession>A0AAD7JF63</accession>
<feature type="compositionally biased region" description="Polar residues" evidence="1">
    <location>
        <begin position="759"/>
        <end position="776"/>
    </location>
</feature>
<sequence length="985" mass="107281">MVFSLANRGKCNSPGCPMGCLYFYLEAADPDKALPLQKCTICGCYAAQHAEENVQTAPAAPVLPSMPAAPKVSATASTLNASRPAVGPFRAQAERRNANVAHSLPAGTTFHPAKESQVQGDLNPYDSKSKKRKQMGKPVVLNPVVVKPKNNAKEYTVVLVEDTAAAAQAAYIKPGSIKLNDLADEGYMQKISISDTAAPADIIKSVTAAFAGVPEVAEHGWGLLRVKADLTSTGDLRKGKAHRLGPMKGSKEINTLNWQRSLANTSVRGAGRGFKSLIFIALNASGPNLNFAPEGNAKKMGSTIDSSDASMSSDREDSNMHKTEASDGSDSSSASMKRPFKKSKVWFPALVSPSHLPAEQATASTSEDDSGPISANQPDKGKAKANLEEDIHMKPEFSTAKARVQKTNHKDWESHETHHKGPQDKGKGKANSLGSDSEEVPLDFQFHDDPPNEMAPIPSDHLQLRRLLKNMMEPTKSVTWWLEKTPSRYRKIEGLGLLIPEWRALLDDGLMPVFKIYGFLRPRFLAHIEDILDVGTALVIGGSSVTDEETEEKFDSIFALGPGGIDVFVAIFDLIYQLISDTYHLVYDNEECIAAVAEVHGASRSLLLSLQHFRAKHDRSLWDPKGCRELAEFLKHYGDSKLPRAEMDHRMLAELKVINVRQDTRASLQFNLNDAFGDIKDSRNMLKDVLVGGPFGLQYFYEHVVSPILDSVEHEEYSGILEDVSVLCAAIVRKGMSRVKSTSKRTTAAGTNPAGEAATGSSQTDGMRTRSSGSTSHGKRNEPNAEFEFEFTPRTDRRGANDLPDADTKRDTPIEISSSDDAPPKTSTRAKRRRRASRKNGGEEAIIVTSSSESDSIPPPKKRAPSAKPKHTPAAEPKSTPAAEPKPGPEPTPSGSRAPPTAGPSGTNTRPKPRPTYGRDKWQKNWDGFFASNNLFGRAPAAAINERPGPGVDREIWDAEAIRKLKLSWTTLLRRLLHSFAASVW</sequence>
<feature type="compositionally biased region" description="Basic residues" evidence="1">
    <location>
        <begin position="860"/>
        <end position="871"/>
    </location>
</feature>
<evidence type="ECO:0000313" key="3">
    <source>
        <dbReference type="Proteomes" id="UP001215598"/>
    </source>
</evidence>
<feature type="compositionally biased region" description="Basic residues" evidence="1">
    <location>
        <begin position="828"/>
        <end position="838"/>
    </location>
</feature>
<feature type="region of interest" description="Disordered" evidence="1">
    <location>
        <begin position="357"/>
        <end position="437"/>
    </location>
</feature>
<feature type="compositionally biased region" description="Basic and acidic residues" evidence="1">
    <location>
        <begin position="408"/>
        <end position="427"/>
    </location>
</feature>
<proteinExistence type="predicted"/>
<keyword evidence="3" id="KW-1185">Reference proteome</keyword>
<dbReference type="AlphaFoldDB" id="A0AAD7JF63"/>
<gene>
    <name evidence="2" type="ORF">B0H16DRAFT_1811285</name>
</gene>
<feature type="compositionally biased region" description="Low complexity" evidence="1">
    <location>
        <begin position="326"/>
        <end position="335"/>
    </location>
</feature>
<reference evidence="2" key="1">
    <citation type="submission" date="2023-03" db="EMBL/GenBank/DDBJ databases">
        <title>Massive genome expansion in bonnet fungi (Mycena s.s.) driven by repeated elements and novel gene families across ecological guilds.</title>
        <authorList>
            <consortium name="Lawrence Berkeley National Laboratory"/>
            <person name="Harder C.B."/>
            <person name="Miyauchi S."/>
            <person name="Viragh M."/>
            <person name="Kuo A."/>
            <person name="Thoen E."/>
            <person name="Andreopoulos B."/>
            <person name="Lu D."/>
            <person name="Skrede I."/>
            <person name="Drula E."/>
            <person name="Henrissat B."/>
            <person name="Morin E."/>
            <person name="Kohler A."/>
            <person name="Barry K."/>
            <person name="LaButti K."/>
            <person name="Morin E."/>
            <person name="Salamov A."/>
            <person name="Lipzen A."/>
            <person name="Mereny Z."/>
            <person name="Hegedus B."/>
            <person name="Baldrian P."/>
            <person name="Stursova M."/>
            <person name="Weitz H."/>
            <person name="Taylor A."/>
            <person name="Grigoriev I.V."/>
            <person name="Nagy L.G."/>
            <person name="Martin F."/>
            <person name="Kauserud H."/>
        </authorList>
    </citation>
    <scope>NUCLEOTIDE SEQUENCE</scope>
    <source>
        <strain evidence="2">CBHHK182m</strain>
    </source>
</reference>
<dbReference type="EMBL" id="JARKIB010000035">
    <property type="protein sequence ID" value="KAJ7761443.1"/>
    <property type="molecule type" value="Genomic_DNA"/>
</dbReference>
<feature type="compositionally biased region" description="Basic and acidic residues" evidence="1">
    <location>
        <begin position="791"/>
        <end position="813"/>
    </location>
</feature>
<feature type="compositionally biased region" description="Low complexity" evidence="1">
    <location>
        <begin position="302"/>
        <end position="312"/>
    </location>
</feature>
<feature type="compositionally biased region" description="Basic and acidic residues" evidence="1">
    <location>
        <begin position="379"/>
        <end position="395"/>
    </location>
</feature>
<comment type="caution">
    <text evidence="2">The sequence shown here is derived from an EMBL/GenBank/DDBJ whole genome shotgun (WGS) entry which is preliminary data.</text>
</comment>